<name>A0A4S8KRF8_DENBC</name>
<dbReference type="Gene3D" id="3.60.130.30">
    <property type="match status" value="1"/>
</dbReference>
<evidence type="ECO:0000313" key="1">
    <source>
        <dbReference type="EMBL" id="THU78347.1"/>
    </source>
</evidence>
<sequence length="186" mass="21271">GTFVPKDIHPHKLKHKEGKRINHSQFMTRESNEMRDHPETYHKICDALEPILRWVVEKVRISYYLFSEIETEVDIYPLNDDNPIRPFSSFVINLNVKTQAHRDHGDKNGCIVLVLGNHSGGGICLHEAKVVIETSHGDNVTFRSTDMTHYNLSYVGVRASIVIHSDRTAAAYQKNGFGWDANIYVK</sequence>
<dbReference type="AlphaFoldDB" id="A0A4S8KRF8"/>
<evidence type="ECO:0000313" key="2">
    <source>
        <dbReference type="Proteomes" id="UP000297245"/>
    </source>
</evidence>
<evidence type="ECO:0008006" key="3">
    <source>
        <dbReference type="Google" id="ProtNLM"/>
    </source>
</evidence>
<dbReference type="OrthoDB" id="2535938at2759"/>
<reference evidence="1 2" key="1">
    <citation type="journal article" date="2019" name="Nat. Ecol. Evol.">
        <title>Megaphylogeny resolves global patterns of mushroom evolution.</title>
        <authorList>
            <person name="Varga T."/>
            <person name="Krizsan K."/>
            <person name="Foldi C."/>
            <person name="Dima B."/>
            <person name="Sanchez-Garcia M."/>
            <person name="Sanchez-Ramirez S."/>
            <person name="Szollosi G.J."/>
            <person name="Szarkandi J.G."/>
            <person name="Papp V."/>
            <person name="Albert L."/>
            <person name="Andreopoulos W."/>
            <person name="Angelini C."/>
            <person name="Antonin V."/>
            <person name="Barry K.W."/>
            <person name="Bougher N.L."/>
            <person name="Buchanan P."/>
            <person name="Buyck B."/>
            <person name="Bense V."/>
            <person name="Catcheside P."/>
            <person name="Chovatia M."/>
            <person name="Cooper J."/>
            <person name="Damon W."/>
            <person name="Desjardin D."/>
            <person name="Finy P."/>
            <person name="Geml J."/>
            <person name="Haridas S."/>
            <person name="Hughes K."/>
            <person name="Justo A."/>
            <person name="Karasinski D."/>
            <person name="Kautmanova I."/>
            <person name="Kiss B."/>
            <person name="Kocsube S."/>
            <person name="Kotiranta H."/>
            <person name="LaButti K.M."/>
            <person name="Lechner B.E."/>
            <person name="Liimatainen K."/>
            <person name="Lipzen A."/>
            <person name="Lukacs Z."/>
            <person name="Mihaltcheva S."/>
            <person name="Morgado L.N."/>
            <person name="Niskanen T."/>
            <person name="Noordeloos M.E."/>
            <person name="Ohm R.A."/>
            <person name="Ortiz-Santana B."/>
            <person name="Ovrebo C."/>
            <person name="Racz N."/>
            <person name="Riley R."/>
            <person name="Savchenko A."/>
            <person name="Shiryaev A."/>
            <person name="Soop K."/>
            <person name="Spirin V."/>
            <person name="Szebenyi C."/>
            <person name="Tomsovsky M."/>
            <person name="Tulloss R.E."/>
            <person name="Uehling J."/>
            <person name="Grigoriev I.V."/>
            <person name="Vagvolgyi C."/>
            <person name="Papp T."/>
            <person name="Martin F.M."/>
            <person name="Miettinen O."/>
            <person name="Hibbett D.S."/>
            <person name="Nagy L.G."/>
        </authorList>
    </citation>
    <scope>NUCLEOTIDE SEQUENCE [LARGE SCALE GENOMIC DNA]</scope>
    <source>
        <strain evidence="1 2">CBS 962.96</strain>
    </source>
</reference>
<protein>
    <recommendedName>
        <fullName evidence="3">Fe2OG dioxygenase domain-containing protein</fullName>
    </recommendedName>
</protein>
<organism evidence="1 2">
    <name type="scientific">Dendrothele bispora (strain CBS 962.96)</name>
    <dbReference type="NCBI Taxonomy" id="1314807"/>
    <lineage>
        <taxon>Eukaryota</taxon>
        <taxon>Fungi</taxon>
        <taxon>Dikarya</taxon>
        <taxon>Basidiomycota</taxon>
        <taxon>Agaricomycotina</taxon>
        <taxon>Agaricomycetes</taxon>
        <taxon>Agaricomycetidae</taxon>
        <taxon>Agaricales</taxon>
        <taxon>Agaricales incertae sedis</taxon>
        <taxon>Dendrothele</taxon>
    </lineage>
</organism>
<gene>
    <name evidence="1" type="ORF">K435DRAFT_700202</name>
</gene>
<proteinExistence type="predicted"/>
<accession>A0A4S8KRF8</accession>
<dbReference type="EMBL" id="ML180210">
    <property type="protein sequence ID" value="THU78347.1"/>
    <property type="molecule type" value="Genomic_DNA"/>
</dbReference>
<feature type="non-terminal residue" evidence="1">
    <location>
        <position position="1"/>
    </location>
</feature>
<keyword evidence="2" id="KW-1185">Reference proteome</keyword>
<dbReference type="Proteomes" id="UP000297245">
    <property type="component" value="Unassembled WGS sequence"/>
</dbReference>